<feature type="domain" description="Type 4 secretion system PilS N-terminal" evidence="2">
    <location>
        <begin position="48"/>
        <end position="176"/>
    </location>
</feature>
<keyword evidence="1" id="KW-1133">Transmembrane helix</keyword>
<dbReference type="STRING" id="640081.Dsui_2593"/>
<dbReference type="InterPro" id="IPR014911">
    <property type="entry name" value="PilS_N"/>
</dbReference>
<dbReference type="Gene3D" id="3.30.1690.10">
    <property type="entry name" value="TcpA-like pilin"/>
    <property type="match status" value="1"/>
</dbReference>
<gene>
    <name evidence="3" type="ordered locus">Dsui_2593</name>
</gene>
<dbReference type="KEGG" id="dsu:Dsui_2593"/>
<keyword evidence="1" id="KW-0812">Transmembrane</keyword>
<feature type="transmembrane region" description="Helical" evidence="1">
    <location>
        <begin position="20"/>
        <end position="42"/>
    </location>
</feature>
<accession>G8QNQ0</accession>
<dbReference type="SUPFAM" id="SSF54523">
    <property type="entry name" value="Pili subunits"/>
    <property type="match status" value="1"/>
</dbReference>
<evidence type="ECO:0000313" key="3">
    <source>
        <dbReference type="EMBL" id="AEV26944.1"/>
    </source>
</evidence>
<name>G8QNQ0_AZOOP</name>
<organism evidence="3 4">
    <name type="scientific">Azospira oryzae (strain ATCC BAA-33 / DSM 13638 / PS)</name>
    <name type="common">Dechlorosoma suillum</name>
    <dbReference type="NCBI Taxonomy" id="640081"/>
    <lineage>
        <taxon>Bacteria</taxon>
        <taxon>Pseudomonadati</taxon>
        <taxon>Pseudomonadota</taxon>
        <taxon>Betaproteobacteria</taxon>
        <taxon>Rhodocyclales</taxon>
        <taxon>Rhodocyclaceae</taxon>
        <taxon>Azospira</taxon>
    </lineage>
</organism>
<reference evidence="3 4" key="1">
    <citation type="journal article" date="2012" name="J. Bacteriol.">
        <title>Complete genome sequence of the anaerobic perchlorate-reducing bacterium Azospira suillum strain PS.</title>
        <authorList>
            <person name="Byrne-Bailey K.G."/>
            <person name="Coates J.D."/>
        </authorList>
    </citation>
    <scope>NUCLEOTIDE SEQUENCE [LARGE SCALE GENOMIC DNA]</scope>
    <source>
        <strain evidence="4">ATCC BAA-33 / DSM 13638 / PS</strain>
    </source>
</reference>
<dbReference type="InterPro" id="IPR012902">
    <property type="entry name" value="N_methyl_site"/>
</dbReference>
<evidence type="ECO:0000313" key="4">
    <source>
        <dbReference type="Proteomes" id="UP000005633"/>
    </source>
</evidence>
<dbReference type="RefSeq" id="WP_014237625.1">
    <property type="nucleotide sequence ID" value="NC_016616.1"/>
</dbReference>
<sequence>MNPLRNPSFPNRQKGLTLVELSMGVIVMLLVAMFVLGGFDIIRERVRAYREVSDFPQVLECIKNRKVTASSFAGTSTASVLSCFPTNMRSGTTAINYWGGTITIAPATTTTANDSLSFTSTNYSRAGCTNVANGMATIFGSITANGTQIKAIGAALDDAAMEAACTDGSNNTLVFLATR</sequence>
<evidence type="ECO:0000256" key="1">
    <source>
        <dbReference type="SAM" id="Phobius"/>
    </source>
</evidence>
<dbReference type="PROSITE" id="PS00409">
    <property type="entry name" value="PROKAR_NTER_METHYL"/>
    <property type="match status" value="1"/>
</dbReference>
<keyword evidence="1" id="KW-0472">Membrane</keyword>
<proteinExistence type="predicted"/>
<dbReference type="EMBL" id="CP003153">
    <property type="protein sequence ID" value="AEV26944.1"/>
    <property type="molecule type" value="Genomic_DNA"/>
</dbReference>
<dbReference type="InterPro" id="IPR045584">
    <property type="entry name" value="Pilin-like"/>
</dbReference>
<dbReference type="AlphaFoldDB" id="G8QNQ0"/>
<evidence type="ECO:0000259" key="2">
    <source>
        <dbReference type="Pfam" id="PF08805"/>
    </source>
</evidence>
<dbReference type="Proteomes" id="UP000005633">
    <property type="component" value="Chromosome"/>
</dbReference>
<protein>
    <submittedName>
        <fullName evidence="3">PilS N terminal protein</fullName>
    </submittedName>
</protein>
<dbReference type="HOGENOM" id="CLU_1500592_0_0_4"/>
<dbReference type="Pfam" id="PF08805">
    <property type="entry name" value="PilS"/>
    <property type="match status" value="1"/>
</dbReference>